<dbReference type="EMBL" id="JAKEVY010000003">
    <property type="protein sequence ID" value="MCF1715191.1"/>
    <property type="molecule type" value="Genomic_DNA"/>
</dbReference>
<proteinExistence type="predicted"/>
<dbReference type="Proteomes" id="UP001200145">
    <property type="component" value="Unassembled WGS sequence"/>
</dbReference>
<keyword evidence="2" id="KW-1185">Reference proteome</keyword>
<reference evidence="1 2" key="1">
    <citation type="submission" date="2022-01" db="EMBL/GenBank/DDBJ databases">
        <title>Flavihumibacter sp. nov., isolated from sediment of a river.</title>
        <authorList>
            <person name="Liu H."/>
        </authorList>
    </citation>
    <scope>NUCLEOTIDE SEQUENCE [LARGE SCALE GENOMIC DNA]</scope>
    <source>
        <strain evidence="1 2">RY-1</strain>
    </source>
</reference>
<evidence type="ECO:0008006" key="3">
    <source>
        <dbReference type="Google" id="ProtNLM"/>
    </source>
</evidence>
<organism evidence="1 2">
    <name type="scientific">Flavihumibacter fluminis</name>
    <dbReference type="NCBI Taxonomy" id="2909236"/>
    <lineage>
        <taxon>Bacteria</taxon>
        <taxon>Pseudomonadati</taxon>
        <taxon>Bacteroidota</taxon>
        <taxon>Chitinophagia</taxon>
        <taxon>Chitinophagales</taxon>
        <taxon>Chitinophagaceae</taxon>
        <taxon>Flavihumibacter</taxon>
    </lineage>
</organism>
<gene>
    <name evidence="1" type="ORF">L0U88_11195</name>
</gene>
<evidence type="ECO:0000313" key="1">
    <source>
        <dbReference type="EMBL" id="MCF1715191.1"/>
    </source>
</evidence>
<protein>
    <recommendedName>
        <fullName evidence="3">Multiubiquitin</fullName>
    </recommendedName>
</protein>
<sequence>MAKKIKQKALNFEVVVNGQPLEVVAKPYTAANELPRFRVSINGSPVQIFGLEPQLNKVVVLEKGAAEHSAHVEHVIGETLLQAIAA</sequence>
<dbReference type="RefSeq" id="WP_234866146.1">
    <property type="nucleotide sequence ID" value="NZ_JAKEVY010000003.1"/>
</dbReference>
<evidence type="ECO:0000313" key="2">
    <source>
        <dbReference type="Proteomes" id="UP001200145"/>
    </source>
</evidence>
<accession>A0ABS9BHL2</accession>
<name>A0ABS9BHL2_9BACT</name>
<comment type="caution">
    <text evidence="1">The sequence shown here is derived from an EMBL/GenBank/DDBJ whole genome shotgun (WGS) entry which is preliminary data.</text>
</comment>